<dbReference type="InterPro" id="IPR000847">
    <property type="entry name" value="LysR_HTH_N"/>
</dbReference>
<dbReference type="InterPro" id="IPR036390">
    <property type="entry name" value="WH_DNA-bd_sf"/>
</dbReference>
<dbReference type="InterPro" id="IPR036388">
    <property type="entry name" value="WH-like_DNA-bd_sf"/>
</dbReference>
<gene>
    <name evidence="6" type="ORF">CRM94_31065</name>
</gene>
<dbReference type="Gene3D" id="3.40.190.290">
    <property type="match status" value="1"/>
</dbReference>
<protein>
    <submittedName>
        <fullName evidence="6">LysR family transcriptional regulator</fullName>
    </submittedName>
</protein>
<evidence type="ECO:0000256" key="3">
    <source>
        <dbReference type="ARBA" id="ARBA00023125"/>
    </source>
</evidence>
<evidence type="ECO:0000313" key="7">
    <source>
        <dbReference type="Proteomes" id="UP000220629"/>
    </source>
</evidence>
<evidence type="ECO:0000256" key="2">
    <source>
        <dbReference type="ARBA" id="ARBA00023015"/>
    </source>
</evidence>
<keyword evidence="2" id="KW-0805">Transcription regulation</keyword>
<dbReference type="GO" id="GO:0003700">
    <property type="term" value="F:DNA-binding transcription factor activity"/>
    <property type="evidence" value="ECO:0007669"/>
    <property type="project" value="InterPro"/>
</dbReference>
<dbReference type="SUPFAM" id="SSF53850">
    <property type="entry name" value="Periplasmic binding protein-like II"/>
    <property type="match status" value="1"/>
</dbReference>
<dbReference type="GO" id="GO:0006351">
    <property type="term" value="P:DNA-templated transcription"/>
    <property type="evidence" value="ECO:0007669"/>
    <property type="project" value="TreeGrafter"/>
</dbReference>
<evidence type="ECO:0000313" key="6">
    <source>
        <dbReference type="EMBL" id="PEH38781.1"/>
    </source>
</evidence>
<dbReference type="Pfam" id="PF00126">
    <property type="entry name" value="HTH_1"/>
    <property type="match status" value="1"/>
</dbReference>
<sequence length="314" mass="34667">MHRTGLTELEVVLAVARLASFRAASRELGMSTTAVSAAVAGLEARLKVRLFNRSTRSVALTDAGQRYVERVAPALAEIRRADEEAGTGPDMPSGTLRLNAPPETATMLVQPLLAEYLRRYPQVRVDVVSDLRLIDIVADGFDAGIRLAESVPQDMIAVPLTDEIRMRVVATPGYLARHGTPREPAELVDHQLISMRLGRGVYHWELERAGQKFAVNAPMRLVFSDSRAIRQATLAGLGLGFLSDWFVSEDLARGALVPVLDDWCQPFGGLRLYYPGRRFVPMRLRALIELVQERRANGLPVFSENWTAAPWEGG</sequence>
<evidence type="ECO:0000256" key="1">
    <source>
        <dbReference type="ARBA" id="ARBA00009437"/>
    </source>
</evidence>
<dbReference type="CDD" id="cd08474">
    <property type="entry name" value="PBP2_CrgA_like_5"/>
    <property type="match status" value="1"/>
</dbReference>
<dbReference type="FunFam" id="1.10.10.10:FF:000001">
    <property type="entry name" value="LysR family transcriptional regulator"/>
    <property type="match status" value="1"/>
</dbReference>
<organism evidence="6 7">
    <name type="scientific">Burkholderia gladioli</name>
    <name type="common">Pseudomonas marginata</name>
    <name type="synonym">Phytomonas marginata</name>
    <dbReference type="NCBI Taxonomy" id="28095"/>
    <lineage>
        <taxon>Bacteria</taxon>
        <taxon>Pseudomonadati</taxon>
        <taxon>Pseudomonadota</taxon>
        <taxon>Betaproteobacteria</taxon>
        <taxon>Burkholderiales</taxon>
        <taxon>Burkholderiaceae</taxon>
        <taxon>Burkholderia</taxon>
    </lineage>
</organism>
<keyword evidence="3" id="KW-0238">DNA-binding</keyword>
<dbReference type="SUPFAM" id="SSF46785">
    <property type="entry name" value="Winged helix' DNA-binding domain"/>
    <property type="match status" value="1"/>
</dbReference>
<dbReference type="EMBL" id="PDDY01000004">
    <property type="protein sequence ID" value="PEH38781.1"/>
    <property type="molecule type" value="Genomic_DNA"/>
</dbReference>
<evidence type="ECO:0000259" key="5">
    <source>
        <dbReference type="PROSITE" id="PS50931"/>
    </source>
</evidence>
<comment type="similarity">
    <text evidence="1">Belongs to the LysR transcriptional regulatory family.</text>
</comment>
<dbReference type="AlphaFoldDB" id="A0A2A7S5C3"/>
<dbReference type="GO" id="GO:0043565">
    <property type="term" value="F:sequence-specific DNA binding"/>
    <property type="evidence" value="ECO:0007669"/>
    <property type="project" value="TreeGrafter"/>
</dbReference>
<dbReference type="PROSITE" id="PS50931">
    <property type="entry name" value="HTH_LYSR"/>
    <property type="match status" value="1"/>
</dbReference>
<dbReference type="PANTHER" id="PTHR30537">
    <property type="entry name" value="HTH-TYPE TRANSCRIPTIONAL REGULATOR"/>
    <property type="match status" value="1"/>
</dbReference>
<dbReference type="Proteomes" id="UP000220629">
    <property type="component" value="Unassembled WGS sequence"/>
</dbReference>
<proteinExistence type="inferred from homology"/>
<evidence type="ECO:0000256" key="4">
    <source>
        <dbReference type="ARBA" id="ARBA00023163"/>
    </source>
</evidence>
<reference evidence="7" key="1">
    <citation type="submission" date="2017-09" db="EMBL/GenBank/DDBJ databases">
        <title>FDA dAtabase for Regulatory Grade micrObial Sequences (FDA-ARGOS): Supporting development and validation of Infectious Disease Dx tests.</title>
        <authorList>
            <person name="Minogue T."/>
            <person name="Wolcott M."/>
            <person name="Wasieloski L."/>
            <person name="Aguilar W."/>
            <person name="Moore D."/>
            <person name="Tallon L."/>
            <person name="Sadzewicz L."/>
            <person name="Ott S."/>
            <person name="Zhao X."/>
            <person name="Nagaraj S."/>
            <person name="Vavikolanu K."/>
            <person name="Aluvathingal J."/>
            <person name="Nadendla S."/>
            <person name="Sichtig H."/>
        </authorList>
    </citation>
    <scope>NUCLEOTIDE SEQUENCE [LARGE SCALE GENOMIC DNA]</scope>
    <source>
        <strain evidence="7">FDAARGOS_390</strain>
    </source>
</reference>
<dbReference type="PANTHER" id="PTHR30537:SF1">
    <property type="entry name" value="HTH-TYPE TRANSCRIPTIONAL REGULATOR PGRR"/>
    <property type="match status" value="1"/>
</dbReference>
<name>A0A2A7S5C3_BURGA</name>
<dbReference type="InterPro" id="IPR058163">
    <property type="entry name" value="LysR-type_TF_proteobact-type"/>
</dbReference>
<dbReference type="Pfam" id="PF03466">
    <property type="entry name" value="LysR_substrate"/>
    <property type="match status" value="1"/>
</dbReference>
<dbReference type="InterPro" id="IPR005119">
    <property type="entry name" value="LysR_subst-bd"/>
</dbReference>
<accession>A0A2A7S5C3</accession>
<feature type="domain" description="HTH lysR-type" evidence="5">
    <location>
        <begin position="4"/>
        <end position="61"/>
    </location>
</feature>
<keyword evidence="4" id="KW-0804">Transcription</keyword>
<dbReference type="Gene3D" id="1.10.10.10">
    <property type="entry name" value="Winged helix-like DNA-binding domain superfamily/Winged helix DNA-binding domain"/>
    <property type="match status" value="1"/>
</dbReference>
<dbReference type="RefSeq" id="WP_098154178.1">
    <property type="nucleotide sequence ID" value="NZ_CP065595.1"/>
</dbReference>
<comment type="caution">
    <text evidence="6">The sequence shown here is derived from an EMBL/GenBank/DDBJ whole genome shotgun (WGS) entry which is preliminary data.</text>
</comment>